<accession>A0ABC9W4Y0</accession>
<evidence type="ECO:0000313" key="2">
    <source>
        <dbReference type="Proteomes" id="UP001623348"/>
    </source>
</evidence>
<evidence type="ECO:0000313" key="1">
    <source>
        <dbReference type="EMBL" id="GAB0180588.1"/>
    </source>
</evidence>
<dbReference type="EMBL" id="BAAFJT010000001">
    <property type="protein sequence ID" value="GAB0180588.1"/>
    <property type="molecule type" value="Genomic_DNA"/>
</dbReference>
<name>A0ABC9W4Y0_GRUJA</name>
<sequence>MLLNNFINDIDSGIECTLSKFADETKLRGTVDSLEGSDTIQTDLAVNRLKIFVKMSNAEINFPELSVLPMTVIAEEGSDGVALVGTRPPARVNPPYLACL</sequence>
<protein>
    <submittedName>
        <fullName evidence="1">PHD finger protein 7-like</fullName>
    </submittedName>
</protein>
<dbReference type="AlphaFoldDB" id="A0ABC9W4Y0"/>
<reference evidence="1 2" key="1">
    <citation type="submission" date="2024-06" db="EMBL/GenBank/DDBJ databases">
        <title>The draft genome of Grus japonensis, version 3.</title>
        <authorList>
            <person name="Nabeshima K."/>
            <person name="Suzuki S."/>
            <person name="Onuma M."/>
        </authorList>
    </citation>
    <scope>NUCLEOTIDE SEQUENCE [LARGE SCALE GENOMIC DNA]</scope>
    <source>
        <strain evidence="1 2">451A</strain>
    </source>
</reference>
<organism evidence="1 2">
    <name type="scientific">Grus japonensis</name>
    <name type="common">Japanese crane</name>
    <name type="synonym">Red-crowned crane</name>
    <dbReference type="NCBI Taxonomy" id="30415"/>
    <lineage>
        <taxon>Eukaryota</taxon>
        <taxon>Metazoa</taxon>
        <taxon>Chordata</taxon>
        <taxon>Craniata</taxon>
        <taxon>Vertebrata</taxon>
        <taxon>Euteleostomi</taxon>
        <taxon>Archelosauria</taxon>
        <taxon>Archosauria</taxon>
        <taxon>Dinosauria</taxon>
        <taxon>Saurischia</taxon>
        <taxon>Theropoda</taxon>
        <taxon>Coelurosauria</taxon>
        <taxon>Aves</taxon>
        <taxon>Neognathae</taxon>
        <taxon>Neoaves</taxon>
        <taxon>Gruiformes</taxon>
        <taxon>Gruidae</taxon>
        <taxon>Grus</taxon>
    </lineage>
</organism>
<gene>
    <name evidence="1" type="ORF">GRJ2_000524100</name>
</gene>
<proteinExistence type="predicted"/>
<comment type="caution">
    <text evidence="1">The sequence shown here is derived from an EMBL/GenBank/DDBJ whole genome shotgun (WGS) entry which is preliminary data.</text>
</comment>
<keyword evidence="2" id="KW-1185">Reference proteome</keyword>
<dbReference type="Proteomes" id="UP001623348">
    <property type="component" value="Unassembled WGS sequence"/>
</dbReference>